<proteinExistence type="predicted"/>
<comment type="caution">
    <text evidence="7">The sequence shown here is derived from an EMBL/GenBank/DDBJ whole genome shotgun (WGS) entry which is preliminary data.</text>
</comment>
<dbReference type="Proteomes" id="UP000306102">
    <property type="component" value="Unassembled WGS sequence"/>
</dbReference>
<dbReference type="GO" id="GO:0005737">
    <property type="term" value="C:cytoplasm"/>
    <property type="evidence" value="ECO:0007669"/>
    <property type="project" value="UniProtKB-SubCell"/>
</dbReference>
<evidence type="ECO:0000256" key="3">
    <source>
        <dbReference type="ARBA" id="ARBA00022490"/>
    </source>
</evidence>
<keyword evidence="6" id="KW-0812">Transmembrane</keyword>
<evidence type="ECO:0000256" key="5">
    <source>
        <dbReference type="ARBA" id="ARBA00022927"/>
    </source>
</evidence>
<evidence type="ECO:0000313" key="7">
    <source>
        <dbReference type="EMBL" id="THG02650.1"/>
    </source>
</evidence>
<keyword evidence="2" id="KW-0813">Transport</keyword>
<keyword evidence="6" id="KW-0472">Membrane</keyword>
<evidence type="ECO:0000256" key="4">
    <source>
        <dbReference type="ARBA" id="ARBA00022737"/>
    </source>
</evidence>
<accession>A0A4S4DIJ3</accession>
<keyword evidence="6" id="KW-1133">Transmembrane helix</keyword>
<protein>
    <submittedName>
        <fullName evidence="7">Uncharacterized protein</fullName>
    </submittedName>
</protein>
<sequence length="234" mass="24641">MQKRGGETPARSDTSATVAQSHLCTRGHQIGIGTSIRIPSNLVKSLRLGTGTSTDTGTIRKAAERGDYGGEKYEQLDVSKKKVARSYQMLRDASWKGKDKTAEKGRITICIFDDAAVYGLGVCAEFGGSVFKPLVLEALSTLNVVIRNPNALQPENIMAYDNAVSALGKICQFHRESIGSAQTRNATGLVVPAIAVGLGALTYTLGTLVPVIGASGFATATATTFIGTVIGSFR</sequence>
<dbReference type="Gene3D" id="1.25.10.10">
    <property type="entry name" value="Leucine-rich Repeat Variant"/>
    <property type="match status" value="1"/>
</dbReference>
<evidence type="ECO:0000313" key="8">
    <source>
        <dbReference type="Proteomes" id="UP000306102"/>
    </source>
</evidence>
<comment type="subcellular location">
    <subcellularLocation>
        <location evidence="1">Cytoplasm</location>
    </subcellularLocation>
</comment>
<evidence type="ECO:0000256" key="6">
    <source>
        <dbReference type="SAM" id="Phobius"/>
    </source>
</evidence>
<keyword evidence="4" id="KW-0677">Repeat</keyword>
<dbReference type="PANTHER" id="PTHR10527">
    <property type="entry name" value="IMPORTIN BETA"/>
    <property type="match status" value="1"/>
</dbReference>
<feature type="transmembrane region" description="Helical" evidence="6">
    <location>
        <begin position="211"/>
        <end position="233"/>
    </location>
</feature>
<evidence type="ECO:0000256" key="2">
    <source>
        <dbReference type="ARBA" id="ARBA00022448"/>
    </source>
</evidence>
<keyword evidence="5" id="KW-0653">Protein transport</keyword>
<dbReference type="STRING" id="542762.A0A4S4DIJ3"/>
<reference evidence="7 8" key="1">
    <citation type="journal article" date="2018" name="Proc. Natl. Acad. Sci. U.S.A.">
        <title>Draft genome sequence of Camellia sinensis var. sinensis provides insights into the evolution of the tea genome and tea quality.</title>
        <authorList>
            <person name="Wei C."/>
            <person name="Yang H."/>
            <person name="Wang S."/>
            <person name="Zhao J."/>
            <person name="Liu C."/>
            <person name="Gao L."/>
            <person name="Xia E."/>
            <person name="Lu Y."/>
            <person name="Tai Y."/>
            <person name="She G."/>
            <person name="Sun J."/>
            <person name="Cao H."/>
            <person name="Tong W."/>
            <person name="Gao Q."/>
            <person name="Li Y."/>
            <person name="Deng W."/>
            <person name="Jiang X."/>
            <person name="Wang W."/>
            <person name="Chen Q."/>
            <person name="Zhang S."/>
            <person name="Li H."/>
            <person name="Wu J."/>
            <person name="Wang P."/>
            <person name="Li P."/>
            <person name="Shi C."/>
            <person name="Zheng F."/>
            <person name="Jian J."/>
            <person name="Huang B."/>
            <person name="Shan D."/>
            <person name="Shi M."/>
            <person name="Fang C."/>
            <person name="Yue Y."/>
            <person name="Li F."/>
            <person name="Li D."/>
            <person name="Wei S."/>
            <person name="Han B."/>
            <person name="Jiang C."/>
            <person name="Yin Y."/>
            <person name="Xia T."/>
            <person name="Zhang Z."/>
            <person name="Bennetzen J.L."/>
            <person name="Zhao S."/>
            <person name="Wan X."/>
        </authorList>
    </citation>
    <scope>NUCLEOTIDE SEQUENCE [LARGE SCALE GENOMIC DNA]</scope>
    <source>
        <strain evidence="8">cv. Shuchazao</strain>
        <tissue evidence="7">Leaf</tissue>
    </source>
</reference>
<keyword evidence="8" id="KW-1185">Reference proteome</keyword>
<dbReference type="InterPro" id="IPR011989">
    <property type="entry name" value="ARM-like"/>
</dbReference>
<feature type="transmembrane region" description="Helical" evidence="6">
    <location>
        <begin position="185"/>
        <end position="205"/>
    </location>
</feature>
<dbReference type="EMBL" id="SDRB02011142">
    <property type="protein sequence ID" value="THG02650.1"/>
    <property type="molecule type" value="Genomic_DNA"/>
</dbReference>
<evidence type="ECO:0000256" key="1">
    <source>
        <dbReference type="ARBA" id="ARBA00004496"/>
    </source>
</evidence>
<keyword evidence="3" id="KW-0963">Cytoplasm</keyword>
<dbReference type="AlphaFoldDB" id="A0A4S4DIJ3"/>
<dbReference type="GO" id="GO:0006606">
    <property type="term" value="P:protein import into nucleus"/>
    <property type="evidence" value="ECO:0007669"/>
    <property type="project" value="InterPro"/>
</dbReference>
<dbReference type="InterPro" id="IPR040122">
    <property type="entry name" value="Importin_beta"/>
</dbReference>
<gene>
    <name evidence="7" type="ORF">TEA_017914</name>
</gene>
<name>A0A4S4DIJ3_CAMSN</name>
<organism evidence="7 8">
    <name type="scientific">Camellia sinensis var. sinensis</name>
    <name type="common">China tea</name>
    <dbReference type="NCBI Taxonomy" id="542762"/>
    <lineage>
        <taxon>Eukaryota</taxon>
        <taxon>Viridiplantae</taxon>
        <taxon>Streptophyta</taxon>
        <taxon>Embryophyta</taxon>
        <taxon>Tracheophyta</taxon>
        <taxon>Spermatophyta</taxon>
        <taxon>Magnoliopsida</taxon>
        <taxon>eudicotyledons</taxon>
        <taxon>Gunneridae</taxon>
        <taxon>Pentapetalae</taxon>
        <taxon>asterids</taxon>
        <taxon>Ericales</taxon>
        <taxon>Theaceae</taxon>
        <taxon>Camellia</taxon>
    </lineage>
</organism>